<evidence type="ECO:0000256" key="6">
    <source>
        <dbReference type="ARBA" id="ARBA00023295"/>
    </source>
</evidence>
<name>A0ABX6FXM0_9BURK</name>
<dbReference type="PROSITE" id="PS51257">
    <property type="entry name" value="PROKAR_LIPOPROTEIN"/>
    <property type="match status" value="1"/>
</dbReference>
<feature type="domain" description="PKD" evidence="9">
    <location>
        <begin position="702"/>
        <end position="753"/>
    </location>
</feature>
<keyword evidence="5" id="KW-0146">Chitin degradation</keyword>
<keyword evidence="5" id="KW-0624">Polysaccharide degradation</keyword>
<dbReference type="InterPro" id="IPR022409">
    <property type="entry name" value="PKD/Chitinase_dom"/>
</dbReference>
<dbReference type="Gene3D" id="2.60.40.10">
    <property type="entry name" value="Immunoglobulins"/>
    <property type="match status" value="4"/>
</dbReference>
<evidence type="ECO:0000259" key="9">
    <source>
        <dbReference type="PROSITE" id="PS50093"/>
    </source>
</evidence>
<feature type="domain" description="PKD" evidence="9">
    <location>
        <begin position="203"/>
        <end position="289"/>
    </location>
</feature>
<dbReference type="InterPro" id="IPR050314">
    <property type="entry name" value="Glycosyl_Hydrlase_18"/>
</dbReference>
<dbReference type="InterPro" id="IPR029070">
    <property type="entry name" value="Chitinase_insertion_sf"/>
</dbReference>
<dbReference type="InterPro" id="IPR011583">
    <property type="entry name" value="Chitinase_II/V-like_cat"/>
</dbReference>
<feature type="signal peptide" evidence="8">
    <location>
        <begin position="1"/>
        <end position="27"/>
    </location>
</feature>
<dbReference type="SUPFAM" id="SSF49299">
    <property type="entry name" value="PKD domain"/>
    <property type="match status" value="4"/>
</dbReference>
<dbReference type="EMBL" id="CP046904">
    <property type="protein sequence ID" value="QGZ41614.1"/>
    <property type="molecule type" value="Genomic_DNA"/>
</dbReference>
<protein>
    <recommendedName>
        <fullName evidence="3">chitinase</fullName>
        <ecNumber evidence="3">3.2.1.14</ecNumber>
    </recommendedName>
</protein>
<feature type="domain" description="GH18" evidence="10">
    <location>
        <begin position="293"/>
        <end position="666"/>
    </location>
</feature>
<comment type="catalytic activity">
    <reaction evidence="1">
        <text>Random endo-hydrolysis of N-acetyl-beta-D-glucosaminide (1-&gt;4)-beta-linkages in chitin and chitodextrins.</text>
        <dbReference type="EC" id="3.2.1.14"/>
    </reaction>
</comment>
<comment type="similarity">
    <text evidence="2">Belongs to the glycosyl hydrolase 18 family. Chitinase class II subfamily.</text>
</comment>
<dbReference type="PROSITE" id="PS01095">
    <property type="entry name" value="GH18_1"/>
    <property type="match status" value="2"/>
</dbReference>
<evidence type="ECO:0000256" key="1">
    <source>
        <dbReference type="ARBA" id="ARBA00000822"/>
    </source>
</evidence>
<keyword evidence="5" id="KW-0119">Carbohydrate metabolism</keyword>
<dbReference type="InterPro" id="IPR013783">
    <property type="entry name" value="Ig-like_fold"/>
</dbReference>
<dbReference type="Gene3D" id="3.20.20.80">
    <property type="entry name" value="Glycosidases"/>
    <property type="match status" value="2"/>
</dbReference>
<keyword evidence="6 7" id="KW-0326">Glycosidase</keyword>
<organism evidence="11 12">
    <name type="scientific">Pseudoduganella flava</name>
    <dbReference type="NCBI Taxonomy" id="871742"/>
    <lineage>
        <taxon>Bacteria</taxon>
        <taxon>Pseudomonadati</taxon>
        <taxon>Pseudomonadota</taxon>
        <taxon>Betaproteobacteria</taxon>
        <taxon>Burkholderiales</taxon>
        <taxon>Oxalobacteraceae</taxon>
        <taxon>Telluria group</taxon>
        <taxon>Pseudoduganella</taxon>
    </lineage>
</organism>
<dbReference type="SMART" id="SM00089">
    <property type="entry name" value="PKD"/>
    <property type="match status" value="4"/>
</dbReference>
<dbReference type="Pfam" id="PF00704">
    <property type="entry name" value="Glyco_hydro_18"/>
    <property type="match status" value="2"/>
</dbReference>
<evidence type="ECO:0000256" key="8">
    <source>
        <dbReference type="SAM" id="SignalP"/>
    </source>
</evidence>
<dbReference type="InterPro" id="IPR001223">
    <property type="entry name" value="Glyco_hydro18_cat"/>
</dbReference>
<gene>
    <name evidence="11" type="ORF">GO485_22875</name>
</gene>
<dbReference type="Gene3D" id="3.10.50.10">
    <property type="match status" value="2"/>
</dbReference>
<evidence type="ECO:0000256" key="4">
    <source>
        <dbReference type="ARBA" id="ARBA00022801"/>
    </source>
</evidence>
<evidence type="ECO:0000256" key="5">
    <source>
        <dbReference type="ARBA" id="ARBA00023024"/>
    </source>
</evidence>
<dbReference type="PANTHER" id="PTHR11177:SF317">
    <property type="entry name" value="CHITINASE 12-RELATED"/>
    <property type="match status" value="1"/>
</dbReference>
<dbReference type="Pfam" id="PF18911">
    <property type="entry name" value="PKD_4"/>
    <property type="match status" value="4"/>
</dbReference>
<feature type="domain" description="PKD" evidence="9">
    <location>
        <begin position="118"/>
        <end position="199"/>
    </location>
</feature>
<keyword evidence="12" id="KW-1185">Reference proteome</keyword>
<dbReference type="InterPro" id="IPR000601">
    <property type="entry name" value="PKD_dom"/>
</dbReference>
<keyword evidence="8" id="KW-0732">Signal</keyword>
<keyword evidence="4 7" id="KW-0378">Hydrolase</keyword>
<evidence type="ECO:0000313" key="12">
    <source>
        <dbReference type="Proteomes" id="UP000437862"/>
    </source>
</evidence>
<sequence length="1147" mass="120895">MKQPVRKTSLLVTLAALAGCLAGSAAAATNAAPVPVPRWEQFPGEPIIVFGGGDSTDPDGHVIAWTWKFGDGQTGSGPDAAHMYAKAGSYQATLTVQDDQGASASKTFAVTVQPKPNMLPEAAGTASAVPATLTANFDASASRDPDGRIVTYLWAFGDGTQAKGAKLAHAYKAAGTYAATLTVTDDRGGIAKLNVPVTVVGNLAPVAAASTRPVSGKLAIEFDAAASTDSDGSIARYVWNFGDGTSGTGVYASHTYAQAGHYTATLTVTDNLGKTASLALPVDVTGATIANTPWVTGYYAGWFWNDYQPQHIDMSAMTHVVFGRVAPGGGTLGGKPGEIMRGAGTAHEPGHLPANVSTKSVEDYLVQRAHGAGIKALLMLGGNDDGAGFAASTTAAMRQTFIANLLNYLAAHDYDGVDVDWEDRLETAADQQQLIALITELKAAAAFHARYRDRPLLVTWPTSILNMNYDVVPPWKVQVAQLVDQFNIMTYEMAFGHGGWTTWHFAPIGGQSGTHPSDISSTVQAYVDAGILPAKIGIGIGFYGLSYTPPATGPNQVVTLQESNDATWSYANLVNGGFLAAGTYVWDDVAQMGYRSYPGGFTGHAQYNWGTSGFLSYEDPASIAAKGKWVRGKGLGGTVLWTINYGSPDGLNNPLLNAVKQSFLLGADSVQPFARMTSAMPSASVLRIDFDGSASRDVNDQPVTGYAWNFGDGASAAGATVGHTYAQPGDYLVTLTVTDAAGVSASTAASVRADFPPPPDTLPPLEPVPAANGALPWVTAYYAGWFWPDYAPQYVDMSALTHYVFGRVAPGGGTLGGQPGDVVKGGGTAHDAGTLGTVSPKSVEDYLVEKAHVAGRKALLMIGGMGDGQGFLRSTAPSVRPAFVKNVLDYLEAHDYDGIDVDWEDVLDTEQAHFRLTALIADLRAGAKLRTRWQDGSFLITFPNYAMNMNYETVPAWKVTIASLVDQFNLMSYALGFAADGWSTTTFSPIEGHTASHPMDLASSLQAYQNAGIDRRKLGIGIGFYGMSYAPPVTGLDQPVTALSSSDTAWSWANLVNGGFLSHGTYHWDDTAKMGYRVYPGGYQGTAQYNREISGMLTYEDENSIAAKGSWVRATGAGGAIIWTINYGSADGRTNPLMNAVKGAFLK</sequence>
<dbReference type="PANTHER" id="PTHR11177">
    <property type="entry name" value="CHITINASE"/>
    <property type="match status" value="1"/>
</dbReference>
<reference evidence="11 12" key="1">
    <citation type="submission" date="2019-12" db="EMBL/GenBank/DDBJ databases">
        <title>Draft Genome Sequences of Six Type Strains of the Genus Massilia.</title>
        <authorList>
            <person name="Miess H."/>
            <person name="Frediansyah A."/>
            <person name="Goeker M."/>
            <person name="Gross H."/>
        </authorList>
    </citation>
    <scope>NUCLEOTIDE SEQUENCE [LARGE SCALE GENOMIC DNA]</scope>
    <source>
        <strain evidence="11 12">DSM 26639</strain>
    </source>
</reference>
<evidence type="ECO:0000313" key="11">
    <source>
        <dbReference type="EMBL" id="QGZ41614.1"/>
    </source>
</evidence>
<dbReference type="PROSITE" id="PS50093">
    <property type="entry name" value="PKD"/>
    <property type="match status" value="4"/>
</dbReference>
<dbReference type="RefSeq" id="WP_145873000.1">
    <property type="nucleotide sequence ID" value="NZ_CP046904.1"/>
</dbReference>
<dbReference type="InterPro" id="IPR001579">
    <property type="entry name" value="Glyco_hydro_18_chit_AS"/>
</dbReference>
<dbReference type="SMART" id="SM00636">
    <property type="entry name" value="Glyco_18"/>
    <property type="match status" value="2"/>
</dbReference>
<dbReference type="PROSITE" id="PS51910">
    <property type="entry name" value="GH18_2"/>
    <property type="match status" value="2"/>
</dbReference>
<feature type="domain" description="GH18" evidence="10">
    <location>
        <begin position="776"/>
        <end position="1147"/>
    </location>
</feature>
<feature type="chain" id="PRO_5046916356" description="chitinase" evidence="8">
    <location>
        <begin position="28"/>
        <end position="1147"/>
    </location>
</feature>
<dbReference type="InterPro" id="IPR035986">
    <property type="entry name" value="PKD_dom_sf"/>
</dbReference>
<accession>A0ABX6FXM0</accession>
<dbReference type="Proteomes" id="UP000437862">
    <property type="component" value="Chromosome"/>
</dbReference>
<feature type="domain" description="PKD" evidence="9">
    <location>
        <begin position="48"/>
        <end position="113"/>
    </location>
</feature>
<dbReference type="CDD" id="cd00146">
    <property type="entry name" value="PKD"/>
    <property type="match status" value="4"/>
</dbReference>
<dbReference type="InterPro" id="IPR017853">
    <property type="entry name" value="GH"/>
</dbReference>
<evidence type="ECO:0000256" key="2">
    <source>
        <dbReference type="ARBA" id="ARBA00009121"/>
    </source>
</evidence>
<dbReference type="SUPFAM" id="SSF51445">
    <property type="entry name" value="(Trans)glycosidases"/>
    <property type="match status" value="2"/>
</dbReference>
<proteinExistence type="inferred from homology"/>
<evidence type="ECO:0000256" key="3">
    <source>
        <dbReference type="ARBA" id="ARBA00012729"/>
    </source>
</evidence>
<dbReference type="EC" id="3.2.1.14" evidence="3"/>
<evidence type="ECO:0000259" key="10">
    <source>
        <dbReference type="PROSITE" id="PS51910"/>
    </source>
</evidence>
<evidence type="ECO:0000256" key="7">
    <source>
        <dbReference type="RuleBase" id="RU000489"/>
    </source>
</evidence>